<feature type="region of interest" description="Disordered" evidence="7">
    <location>
        <begin position="1"/>
        <end position="34"/>
    </location>
</feature>
<dbReference type="Proteomes" id="UP000739538">
    <property type="component" value="Unassembled WGS sequence"/>
</dbReference>
<evidence type="ECO:0000256" key="7">
    <source>
        <dbReference type="SAM" id="MobiDB-lite"/>
    </source>
</evidence>
<keyword evidence="4 8" id="KW-0812">Transmembrane</keyword>
<dbReference type="PANTHER" id="PTHR23517">
    <property type="entry name" value="RESISTANCE PROTEIN MDTM, PUTATIVE-RELATED-RELATED"/>
    <property type="match status" value="1"/>
</dbReference>
<dbReference type="PANTHER" id="PTHR23517:SF2">
    <property type="entry name" value="MULTIDRUG RESISTANCE PROTEIN MDTH"/>
    <property type="match status" value="1"/>
</dbReference>
<feature type="transmembrane region" description="Helical" evidence="8">
    <location>
        <begin position="285"/>
        <end position="301"/>
    </location>
</feature>
<evidence type="ECO:0000313" key="11">
    <source>
        <dbReference type="Proteomes" id="UP000739538"/>
    </source>
</evidence>
<keyword evidence="6 8" id="KW-0472">Membrane</keyword>
<evidence type="ECO:0000256" key="3">
    <source>
        <dbReference type="ARBA" id="ARBA00022475"/>
    </source>
</evidence>
<evidence type="ECO:0000256" key="4">
    <source>
        <dbReference type="ARBA" id="ARBA00022692"/>
    </source>
</evidence>
<evidence type="ECO:0000256" key="6">
    <source>
        <dbReference type="ARBA" id="ARBA00023136"/>
    </source>
</evidence>
<feature type="transmembrane region" description="Helical" evidence="8">
    <location>
        <begin position="65"/>
        <end position="86"/>
    </location>
</feature>
<comment type="subcellular location">
    <subcellularLocation>
        <location evidence="1">Cell membrane</location>
        <topology evidence="1">Multi-pass membrane protein</topology>
    </subcellularLocation>
</comment>
<dbReference type="AlphaFoldDB" id="A0A956SD18"/>
<dbReference type="InterPro" id="IPR020846">
    <property type="entry name" value="MFS_dom"/>
</dbReference>
<evidence type="ECO:0000256" key="8">
    <source>
        <dbReference type="SAM" id="Phobius"/>
    </source>
</evidence>
<reference evidence="10" key="1">
    <citation type="submission" date="2020-04" db="EMBL/GenBank/DDBJ databases">
        <authorList>
            <person name="Zhang T."/>
        </authorList>
    </citation>
    <scope>NUCLEOTIDE SEQUENCE</scope>
    <source>
        <strain evidence="10">HKST-UBA02</strain>
    </source>
</reference>
<keyword evidence="5 8" id="KW-1133">Transmembrane helix</keyword>
<dbReference type="EMBL" id="JAGQHS010000036">
    <property type="protein sequence ID" value="MCA9755931.1"/>
    <property type="molecule type" value="Genomic_DNA"/>
</dbReference>
<reference evidence="10" key="2">
    <citation type="journal article" date="2021" name="Microbiome">
        <title>Successional dynamics and alternative stable states in a saline activated sludge microbial community over 9 years.</title>
        <authorList>
            <person name="Wang Y."/>
            <person name="Ye J."/>
            <person name="Ju F."/>
            <person name="Liu L."/>
            <person name="Boyd J.A."/>
            <person name="Deng Y."/>
            <person name="Parks D.H."/>
            <person name="Jiang X."/>
            <person name="Yin X."/>
            <person name="Woodcroft B.J."/>
            <person name="Tyson G.W."/>
            <person name="Hugenholtz P."/>
            <person name="Polz M.F."/>
            <person name="Zhang T."/>
        </authorList>
    </citation>
    <scope>NUCLEOTIDE SEQUENCE</scope>
    <source>
        <strain evidence="10">HKST-UBA02</strain>
    </source>
</reference>
<feature type="compositionally biased region" description="Pro residues" evidence="7">
    <location>
        <begin position="7"/>
        <end position="26"/>
    </location>
</feature>
<feature type="transmembrane region" description="Helical" evidence="8">
    <location>
        <begin position="371"/>
        <end position="393"/>
    </location>
</feature>
<dbReference type="SUPFAM" id="SSF103473">
    <property type="entry name" value="MFS general substrate transporter"/>
    <property type="match status" value="1"/>
</dbReference>
<feature type="transmembrane region" description="Helical" evidence="8">
    <location>
        <begin position="40"/>
        <end position="59"/>
    </location>
</feature>
<feature type="transmembrane region" description="Helical" evidence="8">
    <location>
        <begin position="313"/>
        <end position="332"/>
    </location>
</feature>
<dbReference type="InterPro" id="IPR011701">
    <property type="entry name" value="MFS"/>
</dbReference>
<feature type="transmembrane region" description="Helical" evidence="8">
    <location>
        <begin position="399"/>
        <end position="416"/>
    </location>
</feature>
<evidence type="ECO:0000256" key="1">
    <source>
        <dbReference type="ARBA" id="ARBA00004651"/>
    </source>
</evidence>
<dbReference type="GO" id="GO:0022857">
    <property type="term" value="F:transmembrane transporter activity"/>
    <property type="evidence" value="ECO:0007669"/>
    <property type="project" value="InterPro"/>
</dbReference>
<dbReference type="Gene3D" id="1.20.1250.20">
    <property type="entry name" value="MFS general substrate transporter like domains"/>
    <property type="match status" value="1"/>
</dbReference>
<feature type="transmembrane region" description="Helical" evidence="8">
    <location>
        <begin position="194"/>
        <end position="213"/>
    </location>
</feature>
<evidence type="ECO:0000313" key="10">
    <source>
        <dbReference type="EMBL" id="MCA9755931.1"/>
    </source>
</evidence>
<name>A0A956SD18_UNCEI</name>
<organism evidence="10 11">
    <name type="scientific">Eiseniibacteriota bacterium</name>
    <dbReference type="NCBI Taxonomy" id="2212470"/>
    <lineage>
        <taxon>Bacteria</taxon>
        <taxon>Candidatus Eiseniibacteriota</taxon>
    </lineage>
</organism>
<accession>A0A956SD18</accession>
<keyword evidence="2" id="KW-0813">Transport</keyword>
<dbReference type="GO" id="GO:0005886">
    <property type="term" value="C:plasma membrane"/>
    <property type="evidence" value="ECO:0007669"/>
    <property type="project" value="UniProtKB-SubCell"/>
</dbReference>
<sequence>MNVRETPGPPPTPPTDGPIGGSPPPTRRPKGRFSRREERAVTILCAVYALRIVGLYMVLPVLSPYAASLRGSTGLLTGLAVGAYGLSQGVFQIPFGSLSDRIGRKRAIVFGLSLFAIGSAIAGAATTAVALVLGRLVQGMGAIASVVVALAADLTREQVRTQTMARIGVWVGGAFAVGMTVGPFVAGVVGIPSLFWATAVLSALGAIQLVVAVPEPRRRRQRSDGRRGTSEERLRTGDVRFLLAQRPLLLLDVGTFLLHLTLTVIFVVLPFVFDAEFGPGRIGRAVVPIVVVGLGAMVLAARYTDRTGRSSRVFLVGGALFLVACIVLAIGGTTGAGAVAGLGVFVLAVACLEPTLPALTTRFAVGPHRGAAMGVFHMAQFLGSFVGGLVGGAALGGSLLLPFLLLGGLVAVWLVAARSLAPWAGLVEDN</sequence>
<dbReference type="Pfam" id="PF07690">
    <property type="entry name" value="MFS_1"/>
    <property type="match status" value="1"/>
</dbReference>
<feature type="transmembrane region" description="Helical" evidence="8">
    <location>
        <begin position="136"/>
        <end position="155"/>
    </location>
</feature>
<feature type="domain" description="Major facilitator superfamily (MFS) profile" evidence="9">
    <location>
        <begin position="40"/>
        <end position="425"/>
    </location>
</feature>
<feature type="transmembrane region" description="Helical" evidence="8">
    <location>
        <begin position="338"/>
        <end position="359"/>
    </location>
</feature>
<dbReference type="InterPro" id="IPR036259">
    <property type="entry name" value="MFS_trans_sf"/>
</dbReference>
<evidence type="ECO:0000256" key="5">
    <source>
        <dbReference type="ARBA" id="ARBA00022989"/>
    </source>
</evidence>
<feature type="transmembrane region" description="Helical" evidence="8">
    <location>
        <begin position="249"/>
        <end position="273"/>
    </location>
</feature>
<feature type="transmembrane region" description="Helical" evidence="8">
    <location>
        <begin position="167"/>
        <end position="188"/>
    </location>
</feature>
<protein>
    <submittedName>
        <fullName evidence="10">MFS transporter</fullName>
    </submittedName>
</protein>
<proteinExistence type="predicted"/>
<gene>
    <name evidence="10" type="ORF">KDA27_09030</name>
</gene>
<keyword evidence="3" id="KW-1003">Cell membrane</keyword>
<dbReference type="PROSITE" id="PS50850">
    <property type="entry name" value="MFS"/>
    <property type="match status" value="1"/>
</dbReference>
<dbReference type="InterPro" id="IPR050171">
    <property type="entry name" value="MFS_Transporters"/>
</dbReference>
<evidence type="ECO:0000256" key="2">
    <source>
        <dbReference type="ARBA" id="ARBA00022448"/>
    </source>
</evidence>
<comment type="caution">
    <text evidence="10">The sequence shown here is derived from an EMBL/GenBank/DDBJ whole genome shotgun (WGS) entry which is preliminary data.</text>
</comment>
<feature type="transmembrane region" description="Helical" evidence="8">
    <location>
        <begin position="107"/>
        <end position="130"/>
    </location>
</feature>
<evidence type="ECO:0000259" key="9">
    <source>
        <dbReference type="PROSITE" id="PS50850"/>
    </source>
</evidence>